<dbReference type="HOGENOM" id="CLU_120018_0_0_6"/>
<sequence>MNPDWQFRAVAGPLIPLANQFYKRVNKHMKARGDETVWLGECDGSIRAALRLRPLESPYVLLTGMLVAPDARGQGWAAALLQAAATTLRAGETFLFCEPGLVNLYRRAGFARASSLPPALASRLARYQRKTPHLTAMVWTTPDGTTAV</sequence>
<evidence type="ECO:0000313" key="2">
    <source>
        <dbReference type="EMBL" id="AGN11360.1"/>
    </source>
</evidence>
<gene>
    <name evidence="2" type="ordered locus">M5M_13817</name>
</gene>
<dbReference type="Proteomes" id="UP000000466">
    <property type="component" value="Chromosome"/>
</dbReference>
<dbReference type="AlphaFoldDB" id="R9S567"/>
<dbReference type="InterPro" id="IPR000182">
    <property type="entry name" value="GNAT_dom"/>
</dbReference>
<evidence type="ECO:0000259" key="1">
    <source>
        <dbReference type="PROSITE" id="PS51186"/>
    </source>
</evidence>
<dbReference type="Gene3D" id="3.40.630.30">
    <property type="match status" value="1"/>
</dbReference>
<proteinExistence type="predicted"/>
<dbReference type="RefSeq" id="WP_016389537.1">
    <property type="nucleotide sequence ID" value="NC_018868.3"/>
</dbReference>
<dbReference type="OrthoDB" id="8780005at2"/>
<feature type="domain" description="N-acetyltransferase" evidence="1">
    <location>
        <begin position="1"/>
        <end position="142"/>
    </location>
</feature>
<name>R9S567_SIMAS</name>
<accession>R9S567</accession>
<organism evidence="2 3">
    <name type="scientific">Simiduia agarivorans (strain DSM 21679 / JCM 13881 / BCRC 17597 / SA1)</name>
    <dbReference type="NCBI Taxonomy" id="1117647"/>
    <lineage>
        <taxon>Bacteria</taxon>
        <taxon>Pseudomonadati</taxon>
        <taxon>Pseudomonadota</taxon>
        <taxon>Gammaproteobacteria</taxon>
        <taxon>Cellvibrionales</taxon>
        <taxon>Cellvibrionaceae</taxon>
        <taxon>Simiduia</taxon>
    </lineage>
</organism>
<dbReference type="KEGG" id="saga:M5M_13817"/>
<dbReference type="InterPro" id="IPR016181">
    <property type="entry name" value="Acyl_CoA_acyltransferase"/>
</dbReference>
<dbReference type="STRING" id="1117647.M5M_13817"/>
<dbReference type="SUPFAM" id="SSF55729">
    <property type="entry name" value="Acyl-CoA N-acyltransferases (Nat)"/>
    <property type="match status" value="1"/>
</dbReference>
<reference evidence="2 3" key="1">
    <citation type="journal article" date="2013" name="Genome Announc.">
        <title>Complete genome sequence of Simiduia agarivorans SA1(T), a marine bacterium able to degrade a variety of polysaccharides.</title>
        <authorList>
            <person name="Lin S.Y."/>
            <person name="Shieh W.Y."/>
            <person name="Chen J.S."/>
            <person name="Tang S.L."/>
        </authorList>
    </citation>
    <scope>NUCLEOTIDE SEQUENCE [LARGE SCALE GENOMIC DNA]</scope>
    <source>
        <strain evidence="3">DSM 21679 / JCM 13881 / BCRC 17597 / SA1</strain>
    </source>
</reference>
<evidence type="ECO:0000313" key="3">
    <source>
        <dbReference type="Proteomes" id="UP000000466"/>
    </source>
</evidence>
<keyword evidence="3" id="KW-1185">Reference proteome</keyword>
<dbReference type="Pfam" id="PF13508">
    <property type="entry name" value="Acetyltransf_7"/>
    <property type="match status" value="1"/>
</dbReference>
<dbReference type="PROSITE" id="PS51186">
    <property type="entry name" value="GNAT"/>
    <property type="match status" value="1"/>
</dbReference>
<dbReference type="eggNOG" id="COG0456">
    <property type="taxonomic scope" value="Bacteria"/>
</dbReference>
<dbReference type="EMBL" id="CP003746">
    <property type="protein sequence ID" value="AGN11360.1"/>
    <property type="molecule type" value="Genomic_DNA"/>
</dbReference>
<dbReference type="GO" id="GO:0016747">
    <property type="term" value="F:acyltransferase activity, transferring groups other than amino-acyl groups"/>
    <property type="evidence" value="ECO:0007669"/>
    <property type="project" value="InterPro"/>
</dbReference>
<protein>
    <submittedName>
        <fullName evidence="2">GNAT family acetyltransferase</fullName>
    </submittedName>
</protein>